<comment type="subcellular location">
    <subcellularLocation>
        <location evidence="1">Nucleus</location>
    </subcellularLocation>
</comment>
<evidence type="ECO:0000256" key="2">
    <source>
        <dbReference type="ARBA" id="ARBA00007331"/>
    </source>
</evidence>
<organism evidence="5 6">
    <name type="scientific">Dunaliella salina</name>
    <name type="common">Green alga</name>
    <name type="synonym">Protococcus salinus</name>
    <dbReference type="NCBI Taxonomy" id="3046"/>
    <lineage>
        <taxon>Eukaryota</taxon>
        <taxon>Viridiplantae</taxon>
        <taxon>Chlorophyta</taxon>
        <taxon>core chlorophytes</taxon>
        <taxon>Chlorophyceae</taxon>
        <taxon>CS clade</taxon>
        <taxon>Chlamydomonadales</taxon>
        <taxon>Dunaliellaceae</taxon>
        <taxon>Dunaliella</taxon>
    </lineage>
</organism>
<evidence type="ECO:0000256" key="3">
    <source>
        <dbReference type="ARBA" id="ARBA00022694"/>
    </source>
</evidence>
<dbReference type="Gene3D" id="3.20.20.140">
    <property type="entry name" value="Metal-dependent hydrolases"/>
    <property type="match status" value="1"/>
</dbReference>
<reference evidence="5" key="1">
    <citation type="submission" date="2017-08" db="EMBL/GenBank/DDBJ databases">
        <authorList>
            <person name="Polle J.E."/>
            <person name="Barry K."/>
            <person name="Cushman J."/>
            <person name="Schmutz J."/>
            <person name="Tran D."/>
            <person name="Hathwaick L.T."/>
            <person name="Yim W.C."/>
            <person name="Jenkins J."/>
            <person name="Mckie-Krisberg Z.M."/>
            <person name="Prochnik S."/>
            <person name="Lindquist E."/>
            <person name="Dockter R.B."/>
            <person name="Adam C."/>
            <person name="Molina H."/>
            <person name="Bunkerborg J."/>
            <person name="Jin E."/>
            <person name="Buchheim M."/>
            <person name="Magnuson J."/>
        </authorList>
    </citation>
    <scope>NUCLEOTIDE SEQUENCE</scope>
    <source>
        <strain evidence="5">CCAP 19/18</strain>
    </source>
</reference>
<dbReference type="InterPro" id="IPR002738">
    <property type="entry name" value="RNase_P_p30"/>
</dbReference>
<evidence type="ECO:0000313" key="5">
    <source>
        <dbReference type="EMBL" id="KAF5840528.1"/>
    </source>
</evidence>
<feature type="region of interest" description="Disordered" evidence="4">
    <location>
        <begin position="199"/>
        <end position="244"/>
    </location>
</feature>
<evidence type="ECO:0000256" key="1">
    <source>
        <dbReference type="ARBA" id="ARBA00004123"/>
    </source>
</evidence>
<keyword evidence="6" id="KW-1185">Reference proteome</keyword>
<evidence type="ECO:0000313" key="6">
    <source>
        <dbReference type="Proteomes" id="UP000815325"/>
    </source>
</evidence>
<dbReference type="InterPro" id="IPR016195">
    <property type="entry name" value="Pol/histidinol_Pase-like"/>
</dbReference>
<name>A0ABZ3LGI0_DUNSA</name>
<protein>
    <submittedName>
        <fullName evidence="5">RNase P subunit p30-domain-containing protein</fullName>
    </submittedName>
</protein>
<keyword evidence="3" id="KW-0819">tRNA processing</keyword>
<comment type="caution">
    <text evidence="5">The sequence shown here is derived from an EMBL/GenBank/DDBJ whole genome shotgun (WGS) entry which is preliminary data.</text>
</comment>
<proteinExistence type="inferred from homology"/>
<gene>
    <name evidence="5" type="ORF">DUNSADRAFT_16469</name>
</gene>
<comment type="similarity">
    <text evidence="2">Belongs to the eukaryotic/archaeal RNase P protein component 3 family.</text>
</comment>
<feature type="compositionally biased region" description="Gly residues" evidence="4">
    <location>
        <begin position="199"/>
        <end position="214"/>
    </location>
</feature>
<dbReference type="SUPFAM" id="SSF89550">
    <property type="entry name" value="PHP domain-like"/>
    <property type="match status" value="1"/>
</dbReference>
<dbReference type="PANTHER" id="PTHR13031">
    <property type="entry name" value="RIBONUCLEASE P SUBUNIT P30"/>
    <property type="match status" value="1"/>
</dbReference>
<dbReference type="EMBL" id="MU069511">
    <property type="protein sequence ID" value="KAF5840528.1"/>
    <property type="molecule type" value="Genomic_DNA"/>
</dbReference>
<dbReference type="Proteomes" id="UP000815325">
    <property type="component" value="Unassembled WGS sequence"/>
</dbReference>
<accession>A0ABZ3LGI0</accession>
<dbReference type="PANTHER" id="PTHR13031:SF0">
    <property type="entry name" value="RIBONUCLEASE P PROTEIN SUBUNIT P30"/>
    <property type="match status" value="1"/>
</dbReference>
<sequence length="244" mass="25564">MHQACHWLDVEIISLDLGQKLPFRLRPKLLAAATARGVMFEVCYSGGLHDSSSRQMLISNVQALVRALNGRGLILSSGACSALELRSPAAATALLAVMAGHACSRVNSSTPSMTSLHSSIACNARTAIARGQARKDGSLLKLHQLQLQQQQPQLGLQGGEALLQPPQFLPLSHVPQTLAAGKNGSACIGGTSVGGDGVCLEQGGGEQSTGQGGGEHSRGQGTLKRPRKRGGQKRRKKVVPTEDK</sequence>
<feature type="compositionally biased region" description="Basic residues" evidence="4">
    <location>
        <begin position="224"/>
        <end position="238"/>
    </location>
</feature>
<evidence type="ECO:0000256" key="4">
    <source>
        <dbReference type="SAM" id="MobiDB-lite"/>
    </source>
</evidence>
<dbReference type="Pfam" id="PF01876">
    <property type="entry name" value="RNase_P_p30"/>
    <property type="match status" value="1"/>
</dbReference>